<sequence length="81" mass="9776">MYKHNVASFEAMWKEVERRTGQRFRVTAWLDPGLGLNGETTHWHDPLTRRLYWESSIQIPFFRLTLFSIFSTTYRVHNSEQ</sequence>
<protein>
    <submittedName>
        <fullName evidence="1">Uncharacterized protein</fullName>
    </submittedName>
</protein>
<dbReference type="EMBL" id="JAZHXJ010001968">
    <property type="protein sequence ID" value="KAL1842292.1"/>
    <property type="molecule type" value="Genomic_DNA"/>
</dbReference>
<dbReference type="Proteomes" id="UP001586593">
    <property type="component" value="Unassembled WGS sequence"/>
</dbReference>
<keyword evidence="2" id="KW-1185">Reference proteome</keyword>
<name>A0ABR3VKB4_9PEZI</name>
<evidence type="ECO:0000313" key="1">
    <source>
        <dbReference type="EMBL" id="KAL1842292.1"/>
    </source>
</evidence>
<reference evidence="1 2" key="1">
    <citation type="journal article" date="2024" name="Commun. Biol.">
        <title>Comparative genomic analysis of thermophilic fungi reveals convergent evolutionary adaptations and gene losses.</title>
        <authorList>
            <person name="Steindorff A.S."/>
            <person name="Aguilar-Pontes M.V."/>
            <person name="Robinson A.J."/>
            <person name="Andreopoulos B."/>
            <person name="LaButti K."/>
            <person name="Kuo A."/>
            <person name="Mondo S."/>
            <person name="Riley R."/>
            <person name="Otillar R."/>
            <person name="Haridas S."/>
            <person name="Lipzen A."/>
            <person name="Grimwood J."/>
            <person name="Schmutz J."/>
            <person name="Clum A."/>
            <person name="Reid I.D."/>
            <person name="Moisan M.C."/>
            <person name="Butler G."/>
            <person name="Nguyen T.T.M."/>
            <person name="Dewar K."/>
            <person name="Conant G."/>
            <person name="Drula E."/>
            <person name="Henrissat B."/>
            <person name="Hansel C."/>
            <person name="Singer S."/>
            <person name="Hutchinson M.I."/>
            <person name="de Vries R.P."/>
            <person name="Natvig D.O."/>
            <person name="Powell A.J."/>
            <person name="Tsang A."/>
            <person name="Grigoriev I.V."/>
        </authorList>
    </citation>
    <scope>NUCLEOTIDE SEQUENCE [LARGE SCALE GENOMIC DNA]</scope>
    <source>
        <strain evidence="1 2">ATCC 24622</strain>
    </source>
</reference>
<organism evidence="1 2">
    <name type="scientific">Phialemonium thermophilum</name>
    <dbReference type="NCBI Taxonomy" id="223376"/>
    <lineage>
        <taxon>Eukaryota</taxon>
        <taxon>Fungi</taxon>
        <taxon>Dikarya</taxon>
        <taxon>Ascomycota</taxon>
        <taxon>Pezizomycotina</taxon>
        <taxon>Sordariomycetes</taxon>
        <taxon>Sordariomycetidae</taxon>
        <taxon>Cephalothecales</taxon>
        <taxon>Cephalothecaceae</taxon>
        <taxon>Phialemonium</taxon>
    </lineage>
</organism>
<accession>A0ABR3VKB4</accession>
<proteinExistence type="predicted"/>
<comment type="caution">
    <text evidence="1">The sequence shown here is derived from an EMBL/GenBank/DDBJ whole genome shotgun (WGS) entry which is preliminary data.</text>
</comment>
<evidence type="ECO:0000313" key="2">
    <source>
        <dbReference type="Proteomes" id="UP001586593"/>
    </source>
</evidence>
<gene>
    <name evidence="1" type="ORF">VTK73DRAFT_3155</name>
</gene>